<comment type="caution">
    <text evidence="1">The sequence shown here is derived from an EMBL/GenBank/DDBJ whole genome shotgun (WGS) entry which is preliminary data.</text>
</comment>
<dbReference type="Proteomes" id="UP000484988">
    <property type="component" value="Unassembled WGS sequence"/>
</dbReference>
<evidence type="ECO:0000313" key="2">
    <source>
        <dbReference type="Proteomes" id="UP000484988"/>
    </source>
</evidence>
<reference evidence="1 2" key="1">
    <citation type="submission" date="2020-02" db="EMBL/GenBank/DDBJ databases">
        <title>Whole Genome Shotgun Sequence of Streptomyces sp. strain CWH03.</title>
        <authorList>
            <person name="Dohra H."/>
            <person name="Kodani S."/>
            <person name="Yamamura H."/>
        </authorList>
    </citation>
    <scope>NUCLEOTIDE SEQUENCE [LARGE SCALE GENOMIC DNA]</scope>
    <source>
        <strain evidence="1 2">CWH03</strain>
    </source>
</reference>
<sequence>MTVTAPVAAAIDQPSAAPRILNMVNAQPGWVATVYYYEKLEDGGSTVTATERHRVIAWALVEHDGGTDFEPAFVTAPGFPTCASLYNSHAPDHVVAYAHYEPDATDLTDPRIDR</sequence>
<organism evidence="1 2">
    <name type="scientific">Streptomyces pacificus</name>
    <dbReference type="NCBI Taxonomy" id="2705029"/>
    <lineage>
        <taxon>Bacteria</taxon>
        <taxon>Bacillati</taxon>
        <taxon>Actinomycetota</taxon>
        <taxon>Actinomycetes</taxon>
        <taxon>Kitasatosporales</taxon>
        <taxon>Streptomycetaceae</taxon>
        <taxon>Streptomyces</taxon>
    </lineage>
</organism>
<dbReference type="RefSeq" id="WP_173266534.1">
    <property type="nucleotide sequence ID" value="NZ_BLLG01000021.1"/>
</dbReference>
<proteinExistence type="predicted"/>
<accession>A0A6A0B1B9</accession>
<evidence type="ECO:0000313" key="1">
    <source>
        <dbReference type="EMBL" id="GFH38882.1"/>
    </source>
</evidence>
<keyword evidence="2" id="KW-1185">Reference proteome</keyword>
<protein>
    <submittedName>
        <fullName evidence="1">Uncharacterized protein</fullName>
    </submittedName>
</protein>
<dbReference type="AlphaFoldDB" id="A0A6A0B1B9"/>
<name>A0A6A0B1B9_9ACTN</name>
<dbReference type="EMBL" id="BLLG01000021">
    <property type="protein sequence ID" value="GFH38882.1"/>
    <property type="molecule type" value="Genomic_DNA"/>
</dbReference>
<gene>
    <name evidence="1" type="ORF">SCWH03_51450</name>
</gene>